<dbReference type="AlphaFoldDB" id="A0A9D2ESQ5"/>
<proteinExistence type="predicted"/>
<accession>A0A9D2ESQ5</accession>
<keyword evidence="1" id="KW-1133">Transmembrane helix</keyword>
<evidence type="ECO:0000313" key="2">
    <source>
        <dbReference type="EMBL" id="HIZ42972.1"/>
    </source>
</evidence>
<protein>
    <submittedName>
        <fullName evidence="2">Uncharacterized protein</fullName>
    </submittedName>
</protein>
<dbReference type="Proteomes" id="UP000824048">
    <property type="component" value="Unassembled WGS sequence"/>
</dbReference>
<reference evidence="2" key="2">
    <citation type="submission" date="2021-04" db="EMBL/GenBank/DDBJ databases">
        <authorList>
            <person name="Gilroy R."/>
        </authorList>
    </citation>
    <scope>NUCLEOTIDE SEQUENCE</scope>
    <source>
        <strain evidence="2">ChiSxjej1B13-11774</strain>
    </source>
</reference>
<organism evidence="2 3">
    <name type="scientific">Candidatus Gemmiger excrementigallinarum</name>
    <dbReference type="NCBI Taxonomy" id="2838609"/>
    <lineage>
        <taxon>Bacteria</taxon>
        <taxon>Bacillati</taxon>
        <taxon>Bacillota</taxon>
        <taxon>Clostridia</taxon>
        <taxon>Eubacteriales</taxon>
        <taxon>Gemmiger</taxon>
    </lineage>
</organism>
<name>A0A9D2ESQ5_9FIRM</name>
<reference evidence="2" key="1">
    <citation type="journal article" date="2021" name="PeerJ">
        <title>Extensive microbial diversity within the chicken gut microbiome revealed by metagenomics and culture.</title>
        <authorList>
            <person name="Gilroy R."/>
            <person name="Ravi A."/>
            <person name="Getino M."/>
            <person name="Pursley I."/>
            <person name="Horton D.L."/>
            <person name="Alikhan N.F."/>
            <person name="Baker D."/>
            <person name="Gharbi K."/>
            <person name="Hall N."/>
            <person name="Watson M."/>
            <person name="Adriaenssens E.M."/>
            <person name="Foster-Nyarko E."/>
            <person name="Jarju S."/>
            <person name="Secka A."/>
            <person name="Antonio M."/>
            <person name="Oren A."/>
            <person name="Chaudhuri R.R."/>
            <person name="La Ragione R."/>
            <person name="Hildebrand F."/>
            <person name="Pallen M.J."/>
        </authorList>
    </citation>
    <scope>NUCLEOTIDE SEQUENCE</scope>
    <source>
        <strain evidence="2">ChiSxjej1B13-11774</strain>
    </source>
</reference>
<dbReference type="EMBL" id="DXBP01000064">
    <property type="protein sequence ID" value="HIZ42972.1"/>
    <property type="molecule type" value="Genomic_DNA"/>
</dbReference>
<sequence length="247" mass="27250">MAWVTKSSEEQYTPEPAPREYTKQEKARNWWHYHWVMVLVAVIVAVILGWLIHDMFFRVQPDVEIGYVGSQRLPEATVQSLQETLAPYCSDLNGDGQVVVQISEFTLDFATSESADPYSQLAGTTQLSAALTPGSDTHLFLIADPANFQAQTQSLQYTDGTLPDDVHINDWQKMVYRWSDCPLLAGLDLGDYSNYIASAETAGSSQDLLSGLYIGLRGDWEGKASASYTASADLWTALTAGAVPLEE</sequence>
<evidence type="ECO:0000256" key="1">
    <source>
        <dbReference type="SAM" id="Phobius"/>
    </source>
</evidence>
<evidence type="ECO:0000313" key="3">
    <source>
        <dbReference type="Proteomes" id="UP000824048"/>
    </source>
</evidence>
<feature type="transmembrane region" description="Helical" evidence="1">
    <location>
        <begin position="33"/>
        <end position="52"/>
    </location>
</feature>
<comment type="caution">
    <text evidence="2">The sequence shown here is derived from an EMBL/GenBank/DDBJ whole genome shotgun (WGS) entry which is preliminary data.</text>
</comment>
<keyword evidence="1" id="KW-0472">Membrane</keyword>
<gene>
    <name evidence="2" type="ORF">H9811_10495</name>
</gene>
<keyword evidence="1" id="KW-0812">Transmembrane</keyword>